<dbReference type="Pfam" id="PF18143">
    <property type="entry name" value="HAD_SAK_2"/>
    <property type="match status" value="1"/>
</dbReference>
<evidence type="ECO:0000313" key="1">
    <source>
        <dbReference type="EMBL" id="KXB32503.1"/>
    </source>
</evidence>
<sequence>MAWLPGWLQSRVVGGCWHRRYAAEDGWLHVWHTFSRYEQVRHYVIRRSVQDWLALDNDDDGWPDDERHRLVKTDDMKGLAEEGKAEELRVRLVALEAAYQARTGRGPAG</sequence>
<protein>
    <submittedName>
        <fullName evidence="1">Uncharacterized protein</fullName>
    </submittedName>
</protein>
<dbReference type="AlphaFoldDB" id="A0A133XNI8"/>
<accession>A0A133XNI8</accession>
<name>A0A133XNI8_9RHOO</name>
<proteinExistence type="predicted"/>
<keyword evidence="2" id="KW-1185">Reference proteome</keyword>
<dbReference type="EMBL" id="LODL01000005">
    <property type="protein sequence ID" value="KXB32503.1"/>
    <property type="molecule type" value="Genomic_DNA"/>
</dbReference>
<organism evidence="1 2">
    <name type="scientific">Dechloromonas denitrificans</name>
    <dbReference type="NCBI Taxonomy" id="281362"/>
    <lineage>
        <taxon>Bacteria</taxon>
        <taxon>Pseudomonadati</taxon>
        <taxon>Pseudomonadota</taxon>
        <taxon>Betaproteobacteria</taxon>
        <taxon>Rhodocyclales</taxon>
        <taxon>Azonexaceae</taxon>
        <taxon>Dechloromonas</taxon>
    </lineage>
</organism>
<comment type="caution">
    <text evidence="1">The sequence shown here is derived from an EMBL/GenBank/DDBJ whole genome shotgun (WGS) entry which is preliminary data.</text>
</comment>
<dbReference type="Proteomes" id="UP000070186">
    <property type="component" value="Unassembled WGS sequence"/>
</dbReference>
<reference evidence="1 2" key="1">
    <citation type="submission" date="2015-12" db="EMBL/GenBank/DDBJ databases">
        <title>Nitrous oxide reduction kinetics distinguish bacteria harboring typical versus atypical NosZ.</title>
        <authorList>
            <person name="Yoon S."/>
            <person name="Nissen S."/>
            <person name="Park D."/>
            <person name="Sanford R.A."/>
            <person name="Loeffler F.E."/>
        </authorList>
    </citation>
    <scope>NUCLEOTIDE SEQUENCE [LARGE SCALE GENOMIC DNA]</scope>
    <source>
        <strain evidence="1 2">ATCC BAA-841</strain>
    </source>
</reference>
<gene>
    <name evidence="1" type="ORF">AT959_02115</name>
</gene>
<evidence type="ECO:0000313" key="2">
    <source>
        <dbReference type="Proteomes" id="UP000070186"/>
    </source>
</evidence>